<dbReference type="Gene3D" id="1.10.10.10">
    <property type="entry name" value="Winged helix-like DNA-binding domain superfamily/Winged helix DNA-binding domain"/>
    <property type="match status" value="1"/>
</dbReference>
<name>A0A5C4T7D4_9BACL</name>
<keyword evidence="5" id="KW-0472">Membrane</keyword>
<evidence type="ECO:0000256" key="6">
    <source>
        <dbReference type="ARBA" id="ARBA00023139"/>
    </source>
</evidence>
<gene>
    <name evidence="10" type="ORF">FE784_17640</name>
</gene>
<dbReference type="EMBL" id="VDCQ01000023">
    <property type="protein sequence ID" value="TNJ65014.1"/>
    <property type="molecule type" value="Genomic_DNA"/>
</dbReference>
<dbReference type="Pfam" id="PF00392">
    <property type="entry name" value="GntR"/>
    <property type="match status" value="1"/>
</dbReference>
<dbReference type="InterPro" id="IPR036390">
    <property type="entry name" value="WH_DNA-bd_sf"/>
</dbReference>
<dbReference type="PANTHER" id="PTHR43649">
    <property type="entry name" value="ARABINOSE-BINDING PROTEIN-RELATED"/>
    <property type="match status" value="1"/>
</dbReference>
<evidence type="ECO:0000256" key="1">
    <source>
        <dbReference type="ARBA" id="ARBA00022475"/>
    </source>
</evidence>
<evidence type="ECO:0000256" key="4">
    <source>
        <dbReference type="ARBA" id="ARBA00023125"/>
    </source>
</evidence>
<dbReference type="InterPro" id="IPR036388">
    <property type="entry name" value="WH-like_DNA-bd_sf"/>
</dbReference>
<keyword evidence="3" id="KW-0805">Transcription regulation</keyword>
<evidence type="ECO:0000256" key="2">
    <source>
        <dbReference type="ARBA" id="ARBA00022729"/>
    </source>
</evidence>
<dbReference type="InterPro" id="IPR000524">
    <property type="entry name" value="Tscrpt_reg_HTH_GntR"/>
</dbReference>
<dbReference type="SUPFAM" id="SSF53850">
    <property type="entry name" value="Periplasmic binding protein-like II"/>
    <property type="match status" value="1"/>
</dbReference>
<protein>
    <submittedName>
        <fullName evidence="10">Extracellular solute-binding protein</fullName>
    </submittedName>
</protein>
<keyword evidence="1" id="KW-1003">Cell membrane</keyword>
<dbReference type="PANTHER" id="PTHR43649:SF33">
    <property type="entry name" value="POLYGALACTURONAN_RHAMNOGALACTURONAN-BINDING PROTEIN YTCQ"/>
    <property type="match status" value="1"/>
</dbReference>
<feature type="domain" description="HTH gntR-type" evidence="9">
    <location>
        <begin position="11"/>
        <end position="79"/>
    </location>
</feature>
<dbReference type="SMART" id="SM00345">
    <property type="entry name" value="HTH_GNTR"/>
    <property type="match status" value="1"/>
</dbReference>
<evidence type="ECO:0000256" key="8">
    <source>
        <dbReference type="ARBA" id="ARBA00023288"/>
    </source>
</evidence>
<dbReference type="GO" id="GO:0003677">
    <property type="term" value="F:DNA binding"/>
    <property type="evidence" value="ECO:0007669"/>
    <property type="project" value="UniProtKB-KW"/>
</dbReference>
<evidence type="ECO:0000256" key="7">
    <source>
        <dbReference type="ARBA" id="ARBA00023163"/>
    </source>
</evidence>
<evidence type="ECO:0000256" key="3">
    <source>
        <dbReference type="ARBA" id="ARBA00023015"/>
    </source>
</evidence>
<reference evidence="10 11" key="1">
    <citation type="submission" date="2019-05" db="EMBL/GenBank/DDBJ databases">
        <title>We sequenced the genome of Paenibacillus hemerocallicola KCTC 33185 for further insight into its adaptation and study the phylogeny of Paenibacillus.</title>
        <authorList>
            <person name="Narsing Rao M.P."/>
        </authorList>
    </citation>
    <scope>NUCLEOTIDE SEQUENCE [LARGE SCALE GENOMIC DNA]</scope>
    <source>
        <strain evidence="10 11">KCTC 33185</strain>
    </source>
</reference>
<dbReference type="RefSeq" id="WP_139603544.1">
    <property type="nucleotide sequence ID" value="NZ_VDCQ01000023.1"/>
</dbReference>
<sequence length="464" mass="53457">MITKQKRTVSRSKLEQMIDTLRKEIVSGLRKSGDFLPSELALCEHYNLSNFTVRKGLDVLVAEGLIEKVPRIGTRVAASAGTETATIRLGYYPTVRNTMHLPELVEQFARSHPGIQVQPVEMRLPYSLDKHEVELLTESYDIMMLNLPHFERLMKGAGEGGEGGILEPIEPVEEVFPFLHAPFAHGGKQYAQPVVYSPVILCYNKDHFRELNVAEPDSGWTWHDIKEAAIRLSQGKDRLGLYFHVTSDNRWPLFLVQNGVSFERNEQGRYHFRDPKFIESMRGMMEIIGDQSFFPSFLADDERDECRLLLNQKVSMVLTTYDRLHLLSDSPFAYDIAPIPYLKEPRTLLHVISLGISAKSRHKEAAQAFIRHMLSYEAQRSIRNHTLRIPALKQAATDEPAEEGLFPGRPPHYAMHRDIIPTYRYYTDLNMPYDDMAVVCNEMKFYWSRMDDLETVLQRLEEKL</sequence>
<evidence type="ECO:0000259" key="9">
    <source>
        <dbReference type="PROSITE" id="PS50949"/>
    </source>
</evidence>
<dbReference type="SUPFAM" id="SSF46785">
    <property type="entry name" value="Winged helix' DNA-binding domain"/>
    <property type="match status" value="1"/>
</dbReference>
<dbReference type="Gene3D" id="3.40.190.10">
    <property type="entry name" value="Periplasmic binding protein-like II"/>
    <property type="match status" value="1"/>
</dbReference>
<proteinExistence type="predicted"/>
<dbReference type="PROSITE" id="PS50949">
    <property type="entry name" value="HTH_GNTR"/>
    <property type="match status" value="1"/>
</dbReference>
<evidence type="ECO:0000256" key="5">
    <source>
        <dbReference type="ARBA" id="ARBA00023136"/>
    </source>
</evidence>
<evidence type="ECO:0000313" key="11">
    <source>
        <dbReference type="Proteomes" id="UP000307943"/>
    </source>
</evidence>
<comment type="caution">
    <text evidence="10">The sequence shown here is derived from an EMBL/GenBank/DDBJ whole genome shotgun (WGS) entry which is preliminary data.</text>
</comment>
<dbReference type="InterPro" id="IPR006059">
    <property type="entry name" value="SBP"/>
</dbReference>
<dbReference type="OrthoDB" id="9768630at2"/>
<dbReference type="AlphaFoldDB" id="A0A5C4T7D4"/>
<accession>A0A5C4T7D4</accession>
<keyword evidence="7" id="KW-0804">Transcription</keyword>
<dbReference type="Proteomes" id="UP000307943">
    <property type="component" value="Unassembled WGS sequence"/>
</dbReference>
<dbReference type="Pfam" id="PF13416">
    <property type="entry name" value="SBP_bac_8"/>
    <property type="match status" value="1"/>
</dbReference>
<keyword evidence="4" id="KW-0238">DNA-binding</keyword>
<keyword evidence="11" id="KW-1185">Reference proteome</keyword>
<dbReference type="CDD" id="cd07377">
    <property type="entry name" value="WHTH_GntR"/>
    <property type="match status" value="1"/>
</dbReference>
<keyword evidence="2" id="KW-0732">Signal</keyword>
<keyword evidence="8" id="KW-0449">Lipoprotein</keyword>
<keyword evidence="6" id="KW-0564">Palmitate</keyword>
<dbReference type="GO" id="GO:0003700">
    <property type="term" value="F:DNA-binding transcription factor activity"/>
    <property type="evidence" value="ECO:0007669"/>
    <property type="project" value="InterPro"/>
</dbReference>
<evidence type="ECO:0000313" key="10">
    <source>
        <dbReference type="EMBL" id="TNJ65014.1"/>
    </source>
</evidence>
<organism evidence="10 11">
    <name type="scientific">Paenibacillus hemerocallicola</name>
    <dbReference type="NCBI Taxonomy" id="1172614"/>
    <lineage>
        <taxon>Bacteria</taxon>
        <taxon>Bacillati</taxon>
        <taxon>Bacillota</taxon>
        <taxon>Bacilli</taxon>
        <taxon>Bacillales</taxon>
        <taxon>Paenibacillaceae</taxon>
        <taxon>Paenibacillus</taxon>
    </lineage>
</organism>
<dbReference type="InterPro" id="IPR050490">
    <property type="entry name" value="Bact_solute-bd_prot1"/>
</dbReference>